<gene>
    <name evidence="1" type="ORF">LQ384_25345</name>
</gene>
<organism evidence="1 2">
    <name type="scientific">Rhodococcus rhodochrous</name>
    <dbReference type="NCBI Taxonomy" id="1829"/>
    <lineage>
        <taxon>Bacteria</taxon>
        <taxon>Bacillati</taxon>
        <taxon>Actinomycetota</taxon>
        <taxon>Actinomycetes</taxon>
        <taxon>Mycobacteriales</taxon>
        <taxon>Nocardiaceae</taxon>
        <taxon>Rhodococcus</taxon>
    </lineage>
</organism>
<dbReference type="AlphaFoldDB" id="A0AAW4XN70"/>
<sequence>MRPSQLVLVDYRADRVYGISDTTATLHGHGHAAEHAGVLSLGGPLGGHAFADDLRGELMVVRQGVAATVPVATPVEHIASDPSGRYVVATTGLGANSEPWSDVVTVVDLDTNTSRRFRSRIGEPGTGLVRDRATGDPFIVLRHRSPGAIEALPLAAALRVGPHVPVLRGAITEVADDGHGDVADARTGIFATATSRGLERFAVEAGVPVPLGTVPWPVPGRAFYLRLDSEAGKALGVVRGGPTNPTAWTEWTNHLVEIDLTTGRTVHASLPPGLAFRFALTRNRAAVATIHPDGDQLTIFERQRPQQRIHRQLSLPDMSAPPTPGRLPWDPVGDAPAQRRAVAIAPSGDTVAVTRGGDGELHLITDQSFETVTVPTPVNEGGLLFWPGGPHDRVGR</sequence>
<reference evidence="1" key="1">
    <citation type="submission" date="2021-11" db="EMBL/GenBank/DDBJ databases">
        <title>Development of a sustainable strategy for remediation of hydrocarbon-contaminated territories based on the waste exchange concept.</title>
        <authorList>
            <person name="Elkin A."/>
        </authorList>
    </citation>
    <scope>NUCLEOTIDE SEQUENCE</scope>
    <source>
        <strain evidence="1">IEGM 757</strain>
    </source>
</reference>
<dbReference type="Proteomes" id="UP001198630">
    <property type="component" value="Unassembled WGS sequence"/>
</dbReference>
<proteinExistence type="predicted"/>
<evidence type="ECO:0008006" key="3">
    <source>
        <dbReference type="Google" id="ProtNLM"/>
    </source>
</evidence>
<evidence type="ECO:0000313" key="1">
    <source>
        <dbReference type="EMBL" id="MCD2114438.1"/>
    </source>
</evidence>
<dbReference type="EMBL" id="JAJNCO010000021">
    <property type="protein sequence ID" value="MCD2114438.1"/>
    <property type="molecule type" value="Genomic_DNA"/>
</dbReference>
<name>A0AAW4XN70_RHORH</name>
<comment type="caution">
    <text evidence="1">The sequence shown here is derived from an EMBL/GenBank/DDBJ whole genome shotgun (WGS) entry which is preliminary data.</text>
</comment>
<evidence type="ECO:0000313" key="2">
    <source>
        <dbReference type="Proteomes" id="UP001198630"/>
    </source>
</evidence>
<accession>A0AAW4XN70</accession>
<dbReference type="RefSeq" id="WP_230792476.1">
    <property type="nucleotide sequence ID" value="NZ_JAJNCO010000021.1"/>
</dbReference>
<protein>
    <recommendedName>
        <fullName evidence="3">S9 family peptidase</fullName>
    </recommendedName>
</protein>
<dbReference type="SUPFAM" id="SSF75011">
    <property type="entry name" value="3-carboxy-cis,cis-mucoante lactonizing enzyme"/>
    <property type="match status" value="1"/>
</dbReference>